<reference evidence="1" key="1">
    <citation type="submission" date="2016-05" db="EMBL/GenBank/DDBJ databases">
        <authorList>
            <person name="Lavstsen T."/>
            <person name="Jespersen J.S."/>
        </authorList>
    </citation>
    <scope>NUCLEOTIDE SEQUENCE</scope>
    <source>
        <tissue evidence="1">Brain</tissue>
    </source>
</reference>
<name>A0A1A8IXW9_NOTKU</name>
<dbReference type="EMBL" id="HAED01015742">
    <property type="protein sequence ID" value="SBR02187.1"/>
    <property type="molecule type" value="Transcribed_RNA"/>
</dbReference>
<sequence length="102" mass="11657">MTLVNILVTHWLTNLSSGGGEYRFKLDLHQNLPEILAEDLPVMPVYFFVKRINEASAEGMKLEHHTKWKASWTGGAAARKAFVTSTWKPDLTVIVRQFKRLC</sequence>
<proteinExistence type="predicted"/>
<evidence type="ECO:0000313" key="1">
    <source>
        <dbReference type="EMBL" id="SBR02187.1"/>
    </source>
</evidence>
<reference evidence="1" key="2">
    <citation type="submission" date="2016-06" db="EMBL/GenBank/DDBJ databases">
        <title>The genome of a short-lived fish provides insights into sex chromosome evolution and the genetic control of aging.</title>
        <authorList>
            <person name="Reichwald K."/>
            <person name="Felder M."/>
            <person name="Petzold A."/>
            <person name="Koch P."/>
            <person name="Groth M."/>
            <person name="Platzer M."/>
        </authorList>
    </citation>
    <scope>NUCLEOTIDE SEQUENCE</scope>
    <source>
        <tissue evidence="1">Brain</tissue>
    </source>
</reference>
<gene>
    <name evidence="1" type="primary">Nfu_g_1_016340</name>
</gene>
<protein>
    <submittedName>
        <fullName evidence="1">Uncharacterized protein</fullName>
    </submittedName>
</protein>
<organism evidence="1">
    <name type="scientific">Nothobranchius kuhntae</name>
    <name type="common">Beira killifish</name>
    <dbReference type="NCBI Taxonomy" id="321403"/>
    <lineage>
        <taxon>Eukaryota</taxon>
        <taxon>Metazoa</taxon>
        <taxon>Chordata</taxon>
        <taxon>Craniata</taxon>
        <taxon>Vertebrata</taxon>
        <taxon>Euteleostomi</taxon>
        <taxon>Actinopterygii</taxon>
        <taxon>Neopterygii</taxon>
        <taxon>Teleostei</taxon>
        <taxon>Neoteleostei</taxon>
        <taxon>Acanthomorphata</taxon>
        <taxon>Ovalentaria</taxon>
        <taxon>Atherinomorphae</taxon>
        <taxon>Cyprinodontiformes</taxon>
        <taxon>Nothobranchiidae</taxon>
        <taxon>Nothobranchius</taxon>
    </lineage>
</organism>
<dbReference type="AlphaFoldDB" id="A0A1A8IXW9"/>
<accession>A0A1A8IXW9</accession>